<keyword evidence="6" id="KW-1185">Reference proteome</keyword>
<dbReference type="InParanoid" id="A0A151ZHV3"/>
<keyword evidence="2" id="KW-0539">Nucleus</keyword>
<reference evidence="5 6" key="1">
    <citation type="submission" date="2015-12" db="EMBL/GenBank/DDBJ databases">
        <title>Dictyostelia acquired genes for synthesis and detection of signals that induce cell-type specialization by lateral gene transfer from prokaryotes.</title>
        <authorList>
            <person name="Gloeckner G."/>
            <person name="Schaap P."/>
        </authorList>
    </citation>
    <scope>NUCLEOTIDE SEQUENCE [LARGE SCALE GENOMIC DNA]</scope>
    <source>
        <strain evidence="5 6">TK</strain>
    </source>
</reference>
<dbReference type="CDD" id="cd04508">
    <property type="entry name" value="Tudor_SF"/>
    <property type="match status" value="1"/>
</dbReference>
<dbReference type="InterPro" id="IPR002999">
    <property type="entry name" value="Tudor"/>
</dbReference>
<feature type="domain" description="Tudor" evidence="4">
    <location>
        <begin position="112"/>
        <end position="171"/>
    </location>
</feature>
<gene>
    <name evidence="5" type="ORF">DLAC_06172</name>
</gene>
<dbReference type="PROSITE" id="PS50304">
    <property type="entry name" value="TUDOR"/>
    <property type="match status" value="1"/>
</dbReference>
<dbReference type="EMBL" id="LODT01000028">
    <property type="protein sequence ID" value="KYQ93479.1"/>
    <property type="molecule type" value="Genomic_DNA"/>
</dbReference>
<dbReference type="AlphaFoldDB" id="A0A151ZHV3"/>
<dbReference type="Gene3D" id="2.30.30.140">
    <property type="match status" value="1"/>
</dbReference>
<evidence type="ECO:0000313" key="5">
    <source>
        <dbReference type="EMBL" id="KYQ93479.1"/>
    </source>
</evidence>
<dbReference type="STRING" id="361077.A0A151ZHV3"/>
<dbReference type="PANTHER" id="PTHR13681">
    <property type="entry name" value="SURVIVAL OF MOTOR NEURON-RELATED-SPLICING FACTOR 30-RELATED"/>
    <property type="match status" value="1"/>
</dbReference>
<evidence type="ECO:0000259" key="4">
    <source>
        <dbReference type="PROSITE" id="PS50304"/>
    </source>
</evidence>
<dbReference type="SUPFAM" id="SSF63748">
    <property type="entry name" value="Tudor/PWWP/MBT"/>
    <property type="match status" value="1"/>
</dbReference>
<evidence type="ECO:0000256" key="1">
    <source>
        <dbReference type="ARBA" id="ARBA00004123"/>
    </source>
</evidence>
<feature type="region of interest" description="Disordered" evidence="3">
    <location>
        <begin position="55"/>
        <end position="79"/>
    </location>
</feature>
<evidence type="ECO:0000256" key="2">
    <source>
        <dbReference type="ARBA" id="ARBA00023242"/>
    </source>
</evidence>
<dbReference type="OrthoDB" id="79171at2759"/>
<comment type="caution">
    <text evidence="5">The sequence shown here is derived from an EMBL/GenBank/DDBJ whole genome shotgun (WGS) entry which is preliminary data.</text>
</comment>
<sequence>MDLTELENKIKTDKEELQEIEILLEGDPSNQELITLQNDLVEIIKQSQELLTNKQRENENLNNNNSNNENNNNSNNNNENIKLESKQEETIVPLNYIENNTIKQKLNSQDSKLVVGSQCEAQYTVDNQWYSAVISEIHKDGTYTVTYTEYGNTESLGYDRIRPANRNQRLLANQNLEVKKYLIAPDAIKAIPKSLKILPDDSEEVKKQKQKKIQNIKSQNRLKMVEEEGKKKKQVWKDFQNKPKKAIPGTFTDKKKTSMFSTTLNINGKVGVIGSGKGMTESQTFSALPKKACSNVTGI</sequence>
<dbReference type="Pfam" id="PF00567">
    <property type="entry name" value="TUDOR"/>
    <property type="match status" value="1"/>
</dbReference>
<feature type="compositionally biased region" description="Low complexity" evidence="3">
    <location>
        <begin position="60"/>
        <end position="79"/>
    </location>
</feature>
<name>A0A151ZHV3_TIELA</name>
<organism evidence="5 6">
    <name type="scientific">Tieghemostelium lacteum</name>
    <name type="common">Slime mold</name>
    <name type="synonym">Dictyostelium lacteum</name>
    <dbReference type="NCBI Taxonomy" id="361077"/>
    <lineage>
        <taxon>Eukaryota</taxon>
        <taxon>Amoebozoa</taxon>
        <taxon>Evosea</taxon>
        <taxon>Eumycetozoa</taxon>
        <taxon>Dictyostelia</taxon>
        <taxon>Dictyosteliales</taxon>
        <taxon>Raperosteliaceae</taxon>
        <taxon>Tieghemostelium</taxon>
    </lineage>
</organism>
<dbReference type="GO" id="GO:0005634">
    <property type="term" value="C:nucleus"/>
    <property type="evidence" value="ECO:0007669"/>
    <property type="project" value="UniProtKB-SubCell"/>
</dbReference>
<accession>A0A151ZHV3</accession>
<dbReference type="SMART" id="SM00333">
    <property type="entry name" value="TUDOR"/>
    <property type="match status" value="1"/>
</dbReference>
<evidence type="ECO:0000256" key="3">
    <source>
        <dbReference type="SAM" id="MobiDB-lite"/>
    </source>
</evidence>
<dbReference type="Proteomes" id="UP000076078">
    <property type="component" value="Unassembled WGS sequence"/>
</dbReference>
<evidence type="ECO:0000313" key="6">
    <source>
        <dbReference type="Proteomes" id="UP000076078"/>
    </source>
</evidence>
<protein>
    <submittedName>
        <fullName evidence="5">Putative splicing factor</fullName>
    </submittedName>
</protein>
<dbReference type="OMA" id="CMAVWSQ"/>
<dbReference type="PANTHER" id="PTHR13681:SF26">
    <property type="entry name" value="SURVIVAL OF MOTOR NEURON-RELATED-SPLICING FACTOR 30"/>
    <property type="match status" value="1"/>
</dbReference>
<proteinExistence type="predicted"/>
<dbReference type="FunCoup" id="A0A151ZHV3">
    <property type="interactions" value="417"/>
</dbReference>
<comment type="subcellular location">
    <subcellularLocation>
        <location evidence="1">Nucleus</location>
    </subcellularLocation>
</comment>